<dbReference type="Proteomes" id="UP000515512">
    <property type="component" value="Chromosome"/>
</dbReference>
<evidence type="ECO:0000256" key="1">
    <source>
        <dbReference type="SAM" id="Phobius"/>
    </source>
</evidence>
<feature type="domain" description="Endonuclease/exonuclease/phosphatase" evidence="2">
    <location>
        <begin position="88"/>
        <end position="301"/>
    </location>
</feature>
<accession>A0A7D6Z8C9</accession>
<dbReference type="InterPro" id="IPR036691">
    <property type="entry name" value="Endo/exonu/phosph_ase_sf"/>
</dbReference>
<feature type="transmembrane region" description="Helical" evidence="1">
    <location>
        <begin position="29"/>
        <end position="49"/>
    </location>
</feature>
<sequence>MCALLVVPAAVVALVRLTGFERGPFVQLLAFTPYIAAWSLIPLLLMLILRRRKLAALAFLAVAIFAFTVVPRAFGSAERADGSSLRVLTVNMQFGAADPAALVEFVRAHAIDVLALQEYTAEAESALRTAGLDQELPFHQTNPLAKASGSAVYSRHTLVDGGVRTNPGQFAQSYATVVTAAGRRVIVESVHTTPPAHLDNLAYWRRDLNSQPRTSGTEVPRILAGDFNSTLDHGPFRDLLTRGYRDAADTVGSGFTATWGPYEGRHGDRKPIPPITIDHVLADSRLGIAGVSAHTIPRTDHRALLAVLNFPAA</sequence>
<keyword evidence="3" id="KW-0255">Endonuclease</keyword>
<dbReference type="SUPFAM" id="SSF56219">
    <property type="entry name" value="DNase I-like"/>
    <property type="match status" value="1"/>
</dbReference>
<dbReference type="GO" id="GO:0004527">
    <property type="term" value="F:exonuclease activity"/>
    <property type="evidence" value="ECO:0007669"/>
    <property type="project" value="UniProtKB-KW"/>
</dbReference>
<evidence type="ECO:0000313" key="4">
    <source>
        <dbReference type="Proteomes" id="UP000515512"/>
    </source>
</evidence>
<organism evidence="3 4">
    <name type="scientific">Nocardia huaxiensis</name>
    <dbReference type="NCBI Taxonomy" id="2755382"/>
    <lineage>
        <taxon>Bacteria</taxon>
        <taxon>Bacillati</taxon>
        <taxon>Actinomycetota</taxon>
        <taxon>Actinomycetes</taxon>
        <taxon>Mycobacteriales</taxon>
        <taxon>Nocardiaceae</taxon>
        <taxon>Nocardia</taxon>
    </lineage>
</organism>
<dbReference type="EMBL" id="CP059399">
    <property type="protein sequence ID" value="QLY34304.1"/>
    <property type="molecule type" value="Genomic_DNA"/>
</dbReference>
<dbReference type="Gene3D" id="3.60.10.10">
    <property type="entry name" value="Endonuclease/exonuclease/phosphatase"/>
    <property type="match status" value="1"/>
</dbReference>
<keyword evidence="1" id="KW-0812">Transmembrane</keyword>
<dbReference type="GO" id="GO:0004519">
    <property type="term" value="F:endonuclease activity"/>
    <property type="evidence" value="ECO:0007669"/>
    <property type="project" value="UniProtKB-KW"/>
</dbReference>
<keyword evidence="3" id="KW-0269">Exonuclease</keyword>
<gene>
    <name evidence="3" type="ORF">H0264_11740</name>
</gene>
<keyword evidence="3" id="KW-0378">Hydrolase</keyword>
<keyword evidence="1" id="KW-1133">Transmembrane helix</keyword>
<evidence type="ECO:0000259" key="2">
    <source>
        <dbReference type="Pfam" id="PF03372"/>
    </source>
</evidence>
<name>A0A7D6Z8C9_9NOCA</name>
<evidence type="ECO:0000313" key="3">
    <source>
        <dbReference type="EMBL" id="QLY34304.1"/>
    </source>
</evidence>
<keyword evidence="4" id="KW-1185">Reference proteome</keyword>
<keyword evidence="1" id="KW-0472">Membrane</keyword>
<dbReference type="Pfam" id="PF03372">
    <property type="entry name" value="Exo_endo_phos"/>
    <property type="match status" value="1"/>
</dbReference>
<dbReference type="InterPro" id="IPR005135">
    <property type="entry name" value="Endo/exonuclease/phosphatase"/>
</dbReference>
<feature type="transmembrane region" description="Helical" evidence="1">
    <location>
        <begin position="56"/>
        <end position="74"/>
    </location>
</feature>
<keyword evidence="3" id="KW-0540">Nuclease</keyword>
<protein>
    <submittedName>
        <fullName evidence="3">Endonuclease/exonuclease/phosphatase family protein</fullName>
    </submittedName>
</protein>
<dbReference type="KEGG" id="nhu:H0264_11740"/>
<proteinExistence type="predicted"/>
<dbReference type="AlphaFoldDB" id="A0A7D6Z8C9"/>
<reference evidence="3 4" key="1">
    <citation type="submission" date="2020-07" db="EMBL/GenBank/DDBJ databases">
        <authorList>
            <person name="Zhuang K."/>
            <person name="Ran Y."/>
        </authorList>
    </citation>
    <scope>NUCLEOTIDE SEQUENCE [LARGE SCALE GENOMIC DNA]</scope>
    <source>
        <strain evidence="3 4">WCH-YHL-001</strain>
    </source>
</reference>